<reference evidence="1 2" key="1">
    <citation type="journal article" date="2019" name="Int. J. Syst. Evol. Microbiol.">
        <title>The Global Catalogue of Microorganisms (GCM) 10K type strain sequencing project: providing services to taxonomists for standard genome sequencing and annotation.</title>
        <authorList>
            <consortium name="The Broad Institute Genomics Platform"/>
            <consortium name="The Broad Institute Genome Sequencing Center for Infectious Disease"/>
            <person name="Wu L."/>
            <person name="Ma J."/>
        </authorList>
    </citation>
    <scope>NUCLEOTIDE SEQUENCE [LARGE SCALE GENOMIC DNA]</scope>
    <source>
        <strain evidence="1 2">JCM 6485</strain>
    </source>
</reference>
<evidence type="ECO:0000313" key="1">
    <source>
        <dbReference type="EMBL" id="GAA0859087.1"/>
    </source>
</evidence>
<keyword evidence="2" id="KW-1185">Reference proteome</keyword>
<name>A0ABN1LQL1_9CLOT</name>
<dbReference type="Proteomes" id="UP001501764">
    <property type="component" value="Unassembled WGS sequence"/>
</dbReference>
<protein>
    <submittedName>
        <fullName evidence="1">Uncharacterized protein</fullName>
    </submittedName>
</protein>
<proteinExistence type="predicted"/>
<accession>A0ABN1LQL1</accession>
<evidence type="ECO:0000313" key="2">
    <source>
        <dbReference type="Proteomes" id="UP001501764"/>
    </source>
</evidence>
<gene>
    <name evidence="1" type="ORF">GCM10008916_19590</name>
</gene>
<dbReference type="EMBL" id="BAAACO010000001">
    <property type="protein sequence ID" value="GAA0859087.1"/>
    <property type="molecule type" value="Genomic_DNA"/>
</dbReference>
<organism evidence="1 2">
    <name type="scientific">Clostridium nitritogenes</name>
    <dbReference type="NCBI Taxonomy" id="83340"/>
    <lineage>
        <taxon>Bacteria</taxon>
        <taxon>Bacillati</taxon>
        <taxon>Bacillota</taxon>
        <taxon>Clostridia</taxon>
        <taxon>Eubacteriales</taxon>
        <taxon>Clostridiaceae</taxon>
        <taxon>Clostridium</taxon>
    </lineage>
</organism>
<sequence length="39" mass="4557">MKIGIDINDSVISNQIKEKLKDYEYQVVDIYLKNIRSIG</sequence>
<comment type="caution">
    <text evidence="1">The sequence shown here is derived from an EMBL/GenBank/DDBJ whole genome shotgun (WGS) entry which is preliminary data.</text>
</comment>